<keyword evidence="1" id="KW-1133">Transmembrane helix</keyword>
<feature type="transmembrane region" description="Helical" evidence="1">
    <location>
        <begin position="6"/>
        <end position="22"/>
    </location>
</feature>
<sequence>MFLIVNIIAIPILIGIAYLFSMDKKAIDWRSVLTIVGLMLVLAWFFNKFTIGQDIIKGAASGFAWLFQKSQSGCGFNAKISFISKKPSVNAF</sequence>
<protein>
    <recommendedName>
        <fullName evidence="2">Concentrative nucleoside transporter N-terminal domain-containing protein</fullName>
    </recommendedName>
</protein>
<feature type="transmembrane region" description="Helical" evidence="1">
    <location>
        <begin position="29"/>
        <end position="46"/>
    </location>
</feature>
<evidence type="ECO:0000256" key="1">
    <source>
        <dbReference type="SAM" id="Phobius"/>
    </source>
</evidence>
<name>A0A923ND76_WEICO</name>
<keyword evidence="1" id="KW-0472">Membrane</keyword>
<evidence type="ECO:0000313" key="3">
    <source>
        <dbReference type="EMBL" id="MBC6498385.1"/>
    </source>
</evidence>
<reference evidence="3" key="1">
    <citation type="submission" date="2020-08" db="EMBL/GenBank/DDBJ databases">
        <title>Complete genome sequence of Weissella confusa strain FS54 provides insights into metabolic potential.</title>
        <authorList>
            <person name="Fhoula I."/>
            <person name="Najjari A."/>
            <person name="Lekired A."/>
            <person name="Bessrour-Aouam N."/>
            <person name="Jaballah S."/>
            <person name="Klibi N."/>
            <person name="Ouzari H.-I."/>
        </authorList>
    </citation>
    <scope>NUCLEOTIDE SEQUENCE</scope>
    <source>
        <strain evidence="3">FS54</strain>
    </source>
</reference>
<gene>
    <name evidence="3" type="ORF">H7R52_04540</name>
</gene>
<dbReference type="InterPro" id="IPR002668">
    <property type="entry name" value="CNT_N_dom"/>
</dbReference>
<dbReference type="Proteomes" id="UP000650485">
    <property type="component" value="Unassembled WGS sequence"/>
</dbReference>
<keyword evidence="1" id="KW-0812">Transmembrane</keyword>
<evidence type="ECO:0000259" key="2">
    <source>
        <dbReference type="Pfam" id="PF01773"/>
    </source>
</evidence>
<comment type="caution">
    <text evidence="3">The sequence shown here is derived from an EMBL/GenBank/DDBJ whole genome shotgun (WGS) entry which is preliminary data.</text>
</comment>
<dbReference type="AlphaFoldDB" id="A0A923ND76"/>
<accession>A0A923ND76</accession>
<dbReference type="Pfam" id="PF01773">
    <property type="entry name" value="Nucleos_tra2_N"/>
    <property type="match status" value="1"/>
</dbReference>
<evidence type="ECO:0000313" key="4">
    <source>
        <dbReference type="Proteomes" id="UP000650485"/>
    </source>
</evidence>
<dbReference type="EMBL" id="JACSZT010000003">
    <property type="protein sequence ID" value="MBC6498385.1"/>
    <property type="molecule type" value="Genomic_DNA"/>
</dbReference>
<organism evidence="3 4">
    <name type="scientific">Weissella confusa</name>
    <name type="common">Lactobacillus confusus</name>
    <dbReference type="NCBI Taxonomy" id="1583"/>
    <lineage>
        <taxon>Bacteria</taxon>
        <taxon>Bacillati</taxon>
        <taxon>Bacillota</taxon>
        <taxon>Bacilli</taxon>
        <taxon>Lactobacillales</taxon>
        <taxon>Lactobacillaceae</taxon>
        <taxon>Weissella</taxon>
    </lineage>
</organism>
<proteinExistence type="predicted"/>
<feature type="domain" description="Concentrative nucleoside transporter N-terminal" evidence="2">
    <location>
        <begin position="10"/>
        <end position="76"/>
    </location>
</feature>